<proteinExistence type="predicted"/>
<dbReference type="Proteomes" id="UP000525078">
    <property type="component" value="Unassembled WGS sequence"/>
</dbReference>
<organism evidence="1 2">
    <name type="scientific">Cannabis sativa</name>
    <name type="common">Hemp</name>
    <name type="synonym">Marijuana</name>
    <dbReference type="NCBI Taxonomy" id="3483"/>
    <lineage>
        <taxon>Eukaryota</taxon>
        <taxon>Viridiplantae</taxon>
        <taxon>Streptophyta</taxon>
        <taxon>Embryophyta</taxon>
        <taxon>Tracheophyta</taxon>
        <taxon>Spermatophyta</taxon>
        <taxon>Magnoliopsida</taxon>
        <taxon>eudicotyledons</taxon>
        <taxon>Gunneridae</taxon>
        <taxon>Pentapetalae</taxon>
        <taxon>rosids</taxon>
        <taxon>fabids</taxon>
        <taxon>Rosales</taxon>
        <taxon>Cannabaceae</taxon>
        <taxon>Cannabis</taxon>
    </lineage>
</organism>
<evidence type="ECO:0000313" key="2">
    <source>
        <dbReference type="Proteomes" id="UP000525078"/>
    </source>
</evidence>
<evidence type="ECO:0000313" key="1">
    <source>
        <dbReference type="EMBL" id="KAF4353422.1"/>
    </source>
</evidence>
<gene>
    <name evidence="1" type="ORF">F8388_005024</name>
</gene>
<dbReference type="EMBL" id="JAATIP010000295">
    <property type="protein sequence ID" value="KAF4353422.1"/>
    <property type="molecule type" value="Genomic_DNA"/>
</dbReference>
<sequence length="139" mass="16484">MERDLSRRLPPRPSYFSSCLTSSTCFPLREENEYSRLHYCAAPHGGRRRGWRWRSFLWRLVRNNKIGLCGSMNHHHKPISFHYDAVSYSQNFDEGCHVYDENIRRSLAVYPENHTYMKVQAVLLTTLKIFISGFDQNVR</sequence>
<protein>
    <submittedName>
        <fullName evidence="1">Uncharacterized protein</fullName>
    </submittedName>
</protein>
<comment type="caution">
    <text evidence="1">The sequence shown here is derived from an EMBL/GenBank/DDBJ whole genome shotgun (WGS) entry which is preliminary data.</text>
</comment>
<reference evidence="1 2" key="1">
    <citation type="journal article" date="2020" name="bioRxiv">
        <title>Sequence and annotation of 42 cannabis genomes reveals extensive copy number variation in cannabinoid synthesis and pathogen resistance genes.</title>
        <authorList>
            <person name="Mckernan K.J."/>
            <person name="Helbert Y."/>
            <person name="Kane L.T."/>
            <person name="Ebling H."/>
            <person name="Zhang L."/>
            <person name="Liu B."/>
            <person name="Eaton Z."/>
            <person name="Mclaughlin S."/>
            <person name="Kingan S."/>
            <person name="Baybayan P."/>
            <person name="Concepcion G."/>
            <person name="Jordan M."/>
            <person name="Riva A."/>
            <person name="Barbazuk W."/>
            <person name="Harkins T."/>
        </authorList>
    </citation>
    <scope>NUCLEOTIDE SEQUENCE [LARGE SCALE GENOMIC DNA]</scope>
    <source>
        <strain evidence="2">cv. Jamaican Lion 4</strain>
        <tissue evidence="1">Leaf</tissue>
    </source>
</reference>
<accession>A0A7J6E4X6</accession>
<name>A0A7J6E4X6_CANSA</name>
<dbReference type="AlphaFoldDB" id="A0A7J6E4X6"/>